<sequence length="72" mass="8707">MLNDNILKKHCTSDRSGKQVDCYYDIIKAEGFKFAFNLGRKEVQEVVYNYTYNYTYSIYFMNKIKMIKILKR</sequence>
<evidence type="ECO:0000313" key="2">
    <source>
        <dbReference type="Proteomes" id="UP000239522"/>
    </source>
</evidence>
<organism evidence="1 2">
    <name type="scientific">Polaribacter filamentus</name>
    <dbReference type="NCBI Taxonomy" id="53483"/>
    <lineage>
        <taxon>Bacteria</taxon>
        <taxon>Pseudomonadati</taxon>
        <taxon>Bacteroidota</taxon>
        <taxon>Flavobacteriia</taxon>
        <taxon>Flavobacteriales</taxon>
        <taxon>Flavobacteriaceae</taxon>
    </lineage>
</organism>
<keyword evidence="2" id="KW-1185">Reference proteome</keyword>
<proteinExistence type="predicted"/>
<name>A0A2S7KL29_9FLAO</name>
<comment type="caution">
    <text evidence="1">The sequence shown here is derived from an EMBL/GenBank/DDBJ whole genome shotgun (WGS) entry which is preliminary data.</text>
</comment>
<dbReference type="AlphaFoldDB" id="A0A2S7KL29"/>
<reference evidence="1 2" key="1">
    <citation type="submission" date="2016-11" db="EMBL/GenBank/DDBJ databases">
        <title>Trade-off between light-utilization and light-protection in marine flavobacteria.</title>
        <authorList>
            <person name="Kumagai Y."/>
        </authorList>
    </citation>
    <scope>NUCLEOTIDE SEQUENCE [LARGE SCALE GENOMIC DNA]</scope>
    <source>
        <strain evidence="1 2">ATCC 700397</strain>
    </source>
</reference>
<evidence type="ECO:0000313" key="1">
    <source>
        <dbReference type="EMBL" id="PQB03318.1"/>
    </source>
</evidence>
<protein>
    <submittedName>
        <fullName evidence="1">Uncharacterized protein</fullName>
    </submittedName>
</protein>
<dbReference type="Proteomes" id="UP000239522">
    <property type="component" value="Unassembled WGS sequence"/>
</dbReference>
<dbReference type="EMBL" id="MQUA01000014">
    <property type="protein sequence ID" value="PQB03318.1"/>
    <property type="molecule type" value="Genomic_DNA"/>
</dbReference>
<gene>
    <name evidence="1" type="ORF">BST83_18630</name>
</gene>
<accession>A0A2S7KL29</accession>